<sequence length="88" mass="10660">MTPDWRELYRRFDEFHDEFFVSKWRSGLQREAGRQQDALMAMLFLEALGIPNPASYYALELYPEFVEEFHHWHQRMGMNRFPEPGVCC</sequence>
<dbReference type="InterPro" id="IPR047717">
    <property type="entry name" value="CC_star_Cory"/>
</dbReference>
<dbReference type="InterPro" id="IPR058303">
    <property type="entry name" value="DUF7990"/>
</dbReference>
<dbReference type="Pfam" id="PF25952">
    <property type="entry name" value="DUF7990"/>
    <property type="match status" value="1"/>
</dbReference>
<reference evidence="1" key="1">
    <citation type="submission" date="2020-02" db="EMBL/GenBank/DDBJ databases">
        <authorList>
            <person name="Meier V. D."/>
        </authorList>
    </citation>
    <scope>NUCLEOTIDE SEQUENCE</scope>
    <source>
        <strain evidence="1">AVDCRST_MAG93</strain>
    </source>
</reference>
<accession>A0A6J4HVL3</accession>
<organism evidence="1">
    <name type="scientific">uncultured Chloroflexia bacterium</name>
    <dbReference type="NCBI Taxonomy" id="1672391"/>
    <lineage>
        <taxon>Bacteria</taxon>
        <taxon>Bacillati</taxon>
        <taxon>Chloroflexota</taxon>
        <taxon>Chloroflexia</taxon>
        <taxon>environmental samples</taxon>
    </lineage>
</organism>
<gene>
    <name evidence="1" type="ORF">AVDCRST_MAG93-981</name>
</gene>
<dbReference type="NCBIfam" id="NF041419">
    <property type="entry name" value="CC_star_Cory"/>
    <property type="match status" value="1"/>
</dbReference>
<dbReference type="EMBL" id="CADCTR010000324">
    <property type="protein sequence ID" value="CAA9233156.1"/>
    <property type="molecule type" value="Genomic_DNA"/>
</dbReference>
<name>A0A6J4HVL3_9CHLR</name>
<evidence type="ECO:0008006" key="2">
    <source>
        <dbReference type="Google" id="ProtNLM"/>
    </source>
</evidence>
<evidence type="ECO:0000313" key="1">
    <source>
        <dbReference type="EMBL" id="CAA9233156.1"/>
    </source>
</evidence>
<proteinExistence type="predicted"/>
<dbReference type="AlphaFoldDB" id="A0A6J4HVL3"/>
<protein>
    <recommendedName>
        <fullName evidence="2">DNA helicase</fullName>
    </recommendedName>
</protein>